<dbReference type="PRINTS" id="PR01228">
    <property type="entry name" value="EGGSHELL"/>
</dbReference>
<feature type="compositionally biased region" description="Gly residues" evidence="1">
    <location>
        <begin position="113"/>
        <end position="228"/>
    </location>
</feature>
<feature type="compositionally biased region" description="Low complexity" evidence="1">
    <location>
        <begin position="229"/>
        <end position="238"/>
    </location>
</feature>
<dbReference type="AlphaFoldDB" id="A0A419PMX4"/>
<evidence type="ECO:0000313" key="2">
    <source>
        <dbReference type="EMBL" id="KAG5445880.1"/>
    </source>
</evidence>
<comment type="caution">
    <text evidence="2">The sequence shown here is derived from an EMBL/GenBank/DDBJ whole genome shotgun (WGS) entry which is preliminary data.</text>
</comment>
<name>A0A419PMX4_CLOSI</name>
<sequence length="655" mass="67094">MDRSTRSDDKQLPQEISCLNRFNTNLTSKIPYFEFFGISLLFISDKLPTWFIPECGFGAFGTDEGGGATGGGGDSGVGGGSSGGSGENESDGGAYGGGDYSYDYGDGHGTGDVGGGGGGGVGGDGGGGGGGGGGDGGVGGGDGGVGGGGGVGGDGGGGGGGDGGGGGGGGGGDGGVGGGGGVGGDGGGGGGGGGGDGGVGGGGGVGGDGGGGGGGGEGEGGTGVGGDDSIGSDSGVGDKNCYEDGDNDDEYGYCGTPMHCYDRLTLCTQWMNSVSSSPTYATVRSHILNSLYTASGARLLKWLEHEFTDRNVRGSNLTSASGLPLRLLKTLRQPTIGFSLLELLGKAQSTNSRQPYVLVEPKLHKIRLIHSSAYQIGFHGFQNRWTVINRNDDNSLEALAQSRLAHQAQSVRHTGSGVRFNGKNVHSTPCATHKSVVRTQRTHNGEQTQVTDCDFRKSQSDNSFGGLRKADPSIRDDHRLVDQKVHITTNSTHSAPIRDYADVYYSRSALPNGDQVRLDEGFRSWCSQLLKDGVSQATEAFCEFPCNPIMTSTSGVVRDPAGLQNMHQTLWLHRSWIPRINIRGNTLSGNTSHRLERGEATNSRKPGPSTLLCRLSPQAATSSSLVFTHEPWGRLRSRTILPNAESLTTLRSTRH</sequence>
<feature type="region of interest" description="Disordered" evidence="1">
    <location>
        <begin position="587"/>
        <end position="609"/>
    </location>
</feature>
<keyword evidence="3" id="KW-1185">Reference proteome</keyword>
<reference evidence="2 3" key="2">
    <citation type="journal article" date="2021" name="Genomics">
        <title>High-quality reference genome for Clonorchis sinensis.</title>
        <authorList>
            <person name="Young N.D."/>
            <person name="Stroehlein A.J."/>
            <person name="Kinkar L."/>
            <person name="Wang T."/>
            <person name="Sohn W.M."/>
            <person name="Chang B.C.H."/>
            <person name="Kaur P."/>
            <person name="Weisz D."/>
            <person name="Dudchenko O."/>
            <person name="Aiden E.L."/>
            <person name="Korhonen P.K."/>
            <person name="Gasser R.B."/>
        </authorList>
    </citation>
    <scope>NUCLEOTIDE SEQUENCE [LARGE SCALE GENOMIC DNA]</scope>
    <source>
        <strain evidence="2">Cs-k2</strain>
    </source>
</reference>
<dbReference type="EMBL" id="NIRI02000056">
    <property type="protein sequence ID" value="KAG5445880.1"/>
    <property type="molecule type" value="Genomic_DNA"/>
</dbReference>
<dbReference type="InParanoid" id="A0A419PMX4"/>
<proteinExistence type="predicted"/>
<reference evidence="2 3" key="1">
    <citation type="journal article" date="2018" name="Biotechnol. Adv.">
        <title>Improved genomic resources and new bioinformatic workflow for the carcinogenic parasite Clonorchis sinensis: Biotechnological implications.</title>
        <authorList>
            <person name="Wang D."/>
            <person name="Korhonen P.K."/>
            <person name="Gasser R.B."/>
            <person name="Young N.D."/>
        </authorList>
    </citation>
    <scope>NUCLEOTIDE SEQUENCE [LARGE SCALE GENOMIC DNA]</scope>
    <source>
        <strain evidence="2">Cs-k2</strain>
    </source>
</reference>
<dbReference type="Proteomes" id="UP000286415">
    <property type="component" value="Unassembled WGS sequence"/>
</dbReference>
<accession>A0A419PMX4</accession>
<organism evidence="2 3">
    <name type="scientific">Clonorchis sinensis</name>
    <name type="common">Chinese liver fluke</name>
    <dbReference type="NCBI Taxonomy" id="79923"/>
    <lineage>
        <taxon>Eukaryota</taxon>
        <taxon>Metazoa</taxon>
        <taxon>Spiralia</taxon>
        <taxon>Lophotrochozoa</taxon>
        <taxon>Platyhelminthes</taxon>
        <taxon>Trematoda</taxon>
        <taxon>Digenea</taxon>
        <taxon>Opisthorchiida</taxon>
        <taxon>Opisthorchiata</taxon>
        <taxon>Opisthorchiidae</taxon>
        <taxon>Clonorchis</taxon>
    </lineage>
</organism>
<evidence type="ECO:0000256" key="1">
    <source>
        <dbReference type="SAM" id="MobiDB-lite"/>
    </source>
</evidence>
<gene>
    <name evidence="2" type="ORF">CSKR_113558</name>
</gene>
<feature type="region of interest" description="Disordered" evidence="1">
    <location>
        <begin position="66"/>
        <end position="97"/>
    </location>
</feature>
<protein>
    <submittedName>
        <fullName evidence="2">Uncharacterized protein</fullName>
    </submittedName>
</protein>
<feature type="compositionally biased region" description="Gly residues" evidence="1">
    <location>
        <begin position="66"/>
        <end position="86"/>
    </location>
</feature>
<feature type="region of interest" description="Disordered" evidence="1">
    <location>
        <begin position="113"/>
        <end position="241"/>
    </location>
</feature>
<evidence type="ECO:0000313" key="3">
    <source>
        <dbReference type="Proteomes" id="UP000286415"/>
    </source>
</evidence>